<dbReference type="Proteomes" id="UP000016922">
    <property type="component" value="Unassembled WGS sequence"/>
</dbReference>
<evidence type="ECO:0000313" key="3">
    <source>
        <dbReference type="Proteomes" id="UP000016922"/>
    </source>
</evidence>
<reference evidence="2 3" key="1">
    <citation type="journal article" date="2013" name="BMC Genomics">
        <title>Genomics-driven discovery of the pneumocandin biosynthetic gene cluster in the fungus Glarea lozoyensis.</title>
        <authorList>
            <person name="Chen L."/>
            <person name="Yue Q."/>
            <person name="Zhang X."/>
            <person name="Xiang M."/>
            <person name="Wang C."/>
            <person name="Li S."/>
            <person name="Che Y."/>
            <person name="Ortiz-Lopez F.J."/>
            <person name="Bills G.F."/>
            <person name="Liu X."/>
            <person name="An Z."/>
        </authorList>
    </citation>
    <scope>NUCLEOTIDE SEQUENCE [LARGE SCALE GENOMIC DNA]</scope>
    <source>
        <strain evidence="3">ATCC 20868 / MF5171</strain>
    </source>
</reference>
<feature type="region of interest" description="Disordered" evidence="1">
    <location>
        <begin position="1693"/>
        <end position="1712"/>
    </location>
</feature>
<organism evidence="2 3">
    <name type="scientific">Glarea lozoyensis (strain ATCC 20868 / MF5171)</name>
    <dbReference type="NCBI Taxonomy" id="1116229"/>
    <lineage>
        <taxon>Eukaryota</taxon>
        <taxon>Fungi</taxon>
        <taxon>Dikarya</taxon>
        <taxon>Ascomycota</taxon>
        <taxon>Pezizomycotina</taxon>
        <taxon>Leotiomycetes</taxon>
        <taxon>Helotiales</taxon>
        <taxon>Helotiaceae</taxon>
        <taxon>Glarea</taxon>
    </lineage>
</organism>
<dbReference type="OrthoDB" id="3524059at2759"/>
<evidence type="ECO:0000256" key="1">
    <source>
        <dbReference type="SAM" id="MobiDB-lite"/>
    </source>
</evidence>
<dbReference type="HOGENOM" id="CLU_003616_1_0_1"/>
<keyword evidence="3" id="KW-1185">Reference proteome</keyword>
<feature type="compositionally biased region" description="Basic residues" evidence="1">
    <location>
        <begin position="1739"/>
        <end position="1757"/>
    </location>
</feature>
<dbReference type="RefSeq" id="XP_008085045.1">
    <property type="nucleotide sequence ID" value="XM_008086854.1"/>
</dbReference>
<dbReference type="eggNOG" id="ENOG502RWXH">
    <property type="taxonomic scope" value="Eukaryota"/>
</dbReference>
<name>S3D6N0_GLAL2</name>
<sequence length="1797" mass="204067">MVDIKLLLQSPAEGIASYLRDEMNIQHPDEITDELFTAAKTDLIPPTVVDAWLSIASKSGNTIALALQQDFSVNLRSTAIKRFAKQLRGDRYWTQNWTTLGGTQGVLDLLSKFSITHLKDFLRQILRRMHGGQSDAKRVMITELLKGLLPDLYPDSPFRTTDTRPLISTYALLVPSCTPEFVEELLRDENSPLLKSALDRPSFPENLLKQHPGILRVKCNEEIFENKKSNTIKPLDYLPSVLEAKKYQDVRSKTSGWTESMLYSVNLLKELIAQPQIEVRGHNVVKILIDPLFVKAKKKKFDAAMTGELMELYIAYISSRPAESKHVSLRGTFIEFAIRCWAKYPQKRQEFERRLITMLKFIAADRQHPDSQTYQILVDMVLGSLRWRLLKILIMYTQKDNPDIESDDDLRNVSQYSWSIRLLYTIGHPWNVSLLRKLIKIHGNDMFLRSDGFVDYSIFNNMVRGSKVDAVSVLTDLEITHPDSDYQKSFELAQEQVKEQKSRANKCRDQAERAGYARNALRYAILSGSLQLYGETLQYINRFIKDPLTVKTLFSQDILHSLKSIRLLSGIPVEYNVSSLTKLDLKLIHERVLEANKLIFKLFETSCSALKEPSFAAHQWKSAATILGPVMDHRLTLAKMLHTTNGVTDEQLNKLFWENTLELAIRMERICLEPEYERLELQVPSGPLNLRYQLDDVDELDSTYRFVEDYARARDGLWKEHRPSVNASAAIIPPPLPRGLPIHCLTKINVGHDFANNRTPWLLARAKAVVFAGEESLAPITEDQDLLRAIGRFVDGYEVALKLYVDQGPTEEAQKERSVLAWNHAIKNLSPGMTNEEAHRKWRVNYKKFLPEFEIVDPDEQRWKSVTYPVLPFKSPNETFQEWDPLDEFRPFPEIKSRILEPVTYLDCSVYNDRWSSVNFEKSSSFDPPTPKTVGVPSRAGDLWKLERLTNSQLRQPEVREGFIVAALQYLELRLEPADSNEYILSRAFPEETDHRYPKLWLDEAAIDKNSTDIAGPVHLLKLLSDTTPPSLLLKLTSSAFNKLLKAGPEESTAQLGEIVYRLVSLLGHSDRPHLAYPFILQAMMKLPSASAWHRQLLSQTFLNGLSPNQAKAFFRLFADSISQALKEAQERARKKAQQISEEMILVDRKPESSSDAPAKKVEPFVKITTIKYLAQLLDSPPWIPEDFSVDILVQLFKDSNHIDVRVAIVNSIIAMLEATVIGGQDDLEERLIAALEMTIPVATRFDEAVNLTDADWDEARRTEILPEAHDINRSLTPGRSLPPIFALVAKVLGSELSPETQSKIVDRVIVPIIHGSIATNTKWLEMYAEKHDIDFQHLNLPRLPVKPIFLKTLLRVAHTTRKEILDLHYNFVVINVEPPREVVDFNKRLRDDPRLVELAEHKHWLSLYGQGDRVHGYDGLSFATLPSRLRDTTMLSQAQNQAFNIFRTLLDHSAFEATSFMSYLTVPSLESSEKAQTWERASKIILEKALACVKSLRTPEWQRDEHRKPKTLPDTLEWQSSLLPYPQLDASSQDIRAFTDAYHAWISGIVTDTQPYHNNLTHIKFPLNHLLGEHKAEVACILGQLRDKMSPIDFLCLELSETLFGHAKVPSHDGVTEVSKDIMRSWKRSNLEWVRKIGSRMDSKSTFTNEAWRVCVLGKSGTLYGKLGGRAPGFGRSGLIGSNSLETGHIYHASESSTNSSGSSTGGSDRMDIELSSRAENLRIEGMRLRQIAAIRRGLGRGRGRGSGRGVRRGRGRSTERGRGGGRGLRRARARGDSGRGSISGPPGFDNMDWVT</sequence>
<proteinExistence type="predicted"/>
<evidence type="ECO:0008006" key="4">
    <source>
        <dbReference type="Google" id="ProtNLM"/>
    </source>
</evidence>
<gene>
    <name evidence="2" type="ORF">GLAREA_04477</name>
</gene>
<feature type="region of interest" description="Disordered" evidence="1">
    <location>
        <begin position="1739"/>
        <end position="1797"/>
    </location>
</feature>
<dbReference type="KEGG" id="glz:GLAREA_04477"/>
<accession>S3D6N0</accession>
<dbReference type="EMBL" id="KE145369">
    <property type="protein sequence ID" value="EPE27686.1"/>
    <property type="molecule type" value="Genomic_DNA"/>
</dbReference>
<dbReference type="OMA" id="SSWHRMA"/>
<evidence type="ECO:0000313" key="2">
    <source>
        <dbReference type="EMBL" id="EPE27686.1"/>
    </source>
</evidence>
<dbReference type="GeneID" id="19463532"/>
<feature type="compositionally biased region" description="Low complexity" evidence="1">
    <location>
        <begin position="1695"/>
        <end position="1709"/>
    </location>
</feature>
<protein>
    <recommendedName>
        <fullName evidence="4">ARM repeat-containing protein</fullName>
    </recommendedName>
</protein>